<proteinExistence type="inferred from homology"/>
<dbReference type="PROSITE" id="PS00211">
    <property type="entry name" value="ABC_TRANSPORTER_1"/>
    <property type="match status" value="1"/>
</dbReference>
<dbReference type="InterPro" id="IPR027417">
    <property type="entry name" value="P-loop_NTPase"/>
</dbReference>
<dbReference type="GO" id="GO:0015418">
    <property type="term" value="F:ABC-type quaternary ammonium compound transporting activity"/>
    <property type="evidence" value="ECO:0007669"/>
    <property type="project" value="UniProtKB-EC"/>
</dbReference>
<evidence type="ECO:0000256" key="4">
    <source>
        <dbReference type="ARBA" id="ARBA00022840"/>
    </source>
</evidence>
<dbReference type="Gene3D" id="3.40.50.300">
    <property type="entry name" value="P-loop containing nucleotide triphosphate hydrolases"/>
    <property type="match status" value="1"/>
</dbReference>
<sequence>MTQISAPPMIRLMNVSKGYGGKQVLHGIDMSIERGEFVVLVGPSGGGKTTLLQLLNKMLTVDDGEIYIDGRPISRIPGTELRRSIGYVIQGGGLFPHMTVEWNIGIMMELAGRPKSEVRERVAAMFDMVELERSLLDSYPSQLSGGQQQRVGVARAFATDPDIILMDEPFSALDPITRADLQDQLVDLHHRYGKTIVFVTHDMDEAVKCADRICVIQHGAVLQFDTPAEILANPASDFVASFVGRAESVSRAIASIAGRGAGADGGRKEATR</sequence>
<evidence type="ECO:0000256" key="2">
    <source>
        <dbReference type="ARBA" id="ARBA00022448"/>
    </source>
</evidence>
<dbReference type="eggNOG" id="COG1125">
    <property type="taxonomic scope" value="Bacteria"/>
</dbReference>
<dbReference type="FunFam" id="3.40.50.300:FF:000425">
    <property type="entry name" value="Probable ABC transporter, ATP-binding subunit"/>
    <property type="match status" value="1"/>
</dbReference>
<comment type="similarity">
    <text evidence="1">Belongs to the ABC transporter superfamily.</text>
</comment>
<evidence type="ECO:0000313" key="7">
    <source>
        <dbReference type="EMBL" id="KFI94783.1"/>
    </source>
</evidence>
<comment type="caution">
    <text evidence="7">The sequence shown here is derived from an EMBL/GenBank/DDBJ whole genome shotgun (WGS) entry which is preliminary data.</text>
</comment>
<dbReference type="AlphaFoldDB" id="A0A087DGY3"/>
<dbReference type="InterPro" id="IPR017871">
    <property type="entry name" value="ABC_transporter-like_CS"/>
</dbReference>
<dbReference type="Proteomes" id="UP000029033">
    <property type="component" value="Unassembled WGS sequence"/>
</dbReference>
<evidence type="ECO:0000259" key="6">
    <source>
        <dbReference type="PROSITE" id="PS50893"/>
    </source>
</evidence>
<keyword evidence="4" id="KW-0067">ATP-binding</keyword>
<name>A0A087DGY3_9BIFI</name>
<accession>A0A087DGY3</accession>
<organism evidence="7 8">
    <name type="scientific">Bifidobacterium scardovii</name>
    <dbReference type="NCBI Taxonomy" id="158787"/>
    <lineage>
        <taxon>Bacteria</taxon>
        <taxon>Bacillati</taxon>
        <taxon>Actinomycetota</taxon>
        <taxon>Actinomycetes</taxon>
        <taxon>Bifidobacteriales</taxon>
        <taxon>Bifidobacteriaceae</taxon>
        <taxon>Bifidobacterium</taxon>
    </lineage>
</organism>
<dbReference type="PANTHER" id="PTHR43117:SF4">
    <property type="entry name" value="OSMOPROTECTANT IMPORT ATP-BINDING PROTEIN OSMV"/>
    <property type="match status" value="1"/>
</dbReference>
<dbReference type="EC" id="7.6.2.9" evidence="5"/>
<evidence type="ECO:0000256" key="3">
    <source>
        <dbReference type="ARBA" id="ARBA00022741"/>
    </source>
</evidence>
<evidence type="ECO:0000313" key="8">
    <source>
        <dbReference type="Proteomes" id="UP000029033"/>
    </source>
</evidence>
<dbReference type="PANTHER" id="PTHR43117">
    <property type="entry name" value="OSMOPROTECTANT IMPORT ATP-BINDING PROTEIN OSMV"/>
    <property type="match status" value="1"/>
</dbReference>
<dbReference type="Pfam" id="PF00005">
    <property type="entry name" value="ABC_tran"/>
    <property type="match status" value="1"/>
</dbReference>
<dbReference type="InterPro" id="IPR003439">
    <property type="entry name" value="ABC_transporter-like_ATP-bd"/>
</dbReference>
<protein>
    <recommendedName>
        <fullName evidence="5">ABC-type quaternary amine transporter</fullName>
        <ecNumber evidence="5">7.6.2.9</ecNumber>
    </recommendedName>
</protein>
<dbReference type="SUPFAM" id="SSF52540">
    <property type="entry name" value="P-loop containing nucleoside triphosphate hydrolases"/>
    <property type="match status" value="1"/>
</dbReference>
<keyword evidence="3" id="KW-0547">Nucleotide-binding</keyword>
<dbReference type="PROSITE" id="PS50893">
    <property type="entry name" value="ABC_TRANSPORTER_2"/>
    <property type="match status" value="1"/>
</dbReference>
<keyword evidence="8" id="KW-1185">Reference proteome</keyword>
<evidence type="ECO:0000256" key="1">
    <source>
        <dbReference type="ARBA" id="ARBA00005417"/>
    </source>
</evidence>
<dbReference type="SMART" id="SM00382">
    <property type="entry name" value="AAA"/>
    <property type="match status" value="1"/>
</dbReference>
<dbReference type="InterPro" id="IPR003593">
    <property type="entry name" value="AAA+_ATPase"/>
</dbReference>
<dbReference type="GO" id="GO:0016887">
    <property type="term" value="F:ATP hydrolysis activity"/>
    <property type="evidence" value="ECO:0007669"/>
    <property type="project" value="InterPro"/>
</dbReference>
<keyword evidence="2" id="KW-0813">Transport</keyword>
<keyword evidence="7" id="KW-0378">Hydrolase</keyword>
<dbReference type="STRING" id="158787.BSCA_0838"/>
<feature type="domain" description="ABC transporter" evidence="6">
    <location>
        <begin position="10"/>
        <end position="243"/>
    </location>
</feature>
<evidence type="ECO:0000256" key="5">
    <source>
        <dbReference type="ARBA" id="ARBA00066388"/>
    </source>
</evidence>
<gene>
    <name evidence="7" type="ORF">BSCA_0838</name>
</gene>
<reference evidence="7 8" key="1">
    <citation type="submission" date="2014-03" db="EMBL/GenBank/DDBJ databases">
        <title>Genomics of Bifidobacteria.</title>
        <authorList>
            <person name="Ventura M."/>
            <person name="Milani C."/>
            <person name="Lugli G.A."/>
        </authorList>
    </citation>
    <scope>NUCLEOTIDE SEQUENCE [LARGE SCALE GENOMIC DNA]</scope>
    <source>
        <strain evidence="7 8">LMG 21589</strain>
    </source>
</reference>
<dbReference type="GO" id="GO:0005524">
    <property type="term" value="F:ATP binding"/>
    <property type="evidence" value="ECO:0007669"/>
    <property type="project" value="UniProtKB-KW"/>
</dbReference>
<dbReference type="EMBL" id="JGZO01000006">
    <property type="protein sequence ID" value="KFI94783.1"/>
    <property type="molecule type" value="Genomic_DNA"/>
</dbReference>